<keyword evidence="6" id="KW-0472">Membrane</keyword>
<feature type="chain" id="PRO_5027974812" evidence="7">
    <location>
        <begin position="21"/>
        <end position="194"/>
    </location>
</feature>
<dbReference type="InterPro" id="IPR032694">
    <property type="entry name" value="CopC/D"/>
</dbReference>
<evidence type="ECO:0000256" key="3">
    <source>
        <dbReference type="ARBA" id="ARBA00022729"/>
    </source>
</evidence>
<dbReference type="GO" id="GO:0005886">
    <property type="term" value="C:plasma membrane"/>
    <property type="evidence" value="ECO:0007669"/>
    <property type="project" value="TreeGrafter"/>
</dbReference>
<evidence type="ECO:0000256" key="6">
    <source>
        <dbReference type="SAM" id="Phobius"/>
    </source>
</evidence>
<evidence type="ECO:0000256" key="1">
    <source>
        <dbReference type="ARBA" id="ARBA00004196"/>
    </source>
</evidence>
<keyword evidence="10" id="KW-1185">Reference proteome</keyword>
<keyword evidence="2" id="KW-0479">Metal-binding</keyword>
<dbReference type="PANTHER" id="PTHR34820:SF4">
    <property type="entry name" value="INNER MEMBRANE PROTEIN YEBZ"/>
    <property type="match status" value="1"/>
</dbReference>
<dbReference type="Proteomes" id="UP000514716">
    <property type="component" value="Chromosome"/>
</dbReference>
<dbReference type="GO" id="GO:0046688">
    <property type="term" value="P:response to copper ion"/>
    <property type="evidence" value="ECO:0007669"/>
    <property type="project" value="InterPro"/>
</dbReference>
<evidence type="ECO:0000256" key="4">
    <source>
        <dbReference type="ARBA" id="ARBA00023008"/>
    </source>
</evidence>
<gene>
    <name evidence="9" type="ORF">H1Q58_03035</name>
</gene>
<name>A0A7D7MH61_PLAMR</name>
<feature type="transmembrane region" description="Helical" evidence="6">
    <location>
        <begin position="171"/>
        <end position="190"/>
    </location>
</feature>
<keyword evidence="6" id="KW-1133">Transmembrane helix</keyword>
<feature type="signal peptide" evidence="7">
    <location>
        <begin position="1"/>
        <end position="20"/>
    </location>
</feature>
<dbReference type="AlphaFoldDB" id="A0A7D7MH61"/>
<evidence type="ECO:0000256" key="5">
    <source>
        <dbReference type="SAM" id="MobiDB-lite"/>
    </source>
</evidence>
<organism evidence="9 10">
    <name type="scientific">Planococcus maritimus</name>
    <dbReference type="NCBI Taxonomy" id="192421"/>
    <lineage>
        <taxon>Bacteria</taxon>
        <taxon>Bacillati</taxon>
        <taxon>Bacillota</taxon>
        <taxon>Bacilli</taxon>
        <taxon>Bacillales</taxon>
        <taxon>Caryophanaceae</taxon>
        <taxon>Planococcus</taxon>
    </lineage>
</organism>
<protein>
    <submittedName>
        <fullName evidence="9">Copper resistance protein CopC</fullName>
    </submittedName>
</protein>
<dbReference type="PANTHER" id="PTHR34820">
    <property type="entry name" value="INNER MEMBRANE PROTEIN YEBZ"/>
    <property type="match status" value="1"/>
</dbReference>
<reference evidence="9 10" key="1">
    <citation type="submission" date="2020-07" db="EMBL/GenBank/DDBJ databases">
        <title>Screening of a cold-adapted Planococcus bacterium producing protease in traditional shrimp paste and protease identification by genome sequencing.</title>
        <authorList>
            <person name="Gao R."/>
            <person name="Leng W."/>
            <person name="Chu Q."/>
            <person name="Wu X."/>
            <person name="Liu H."/>
            <person name="Li X."/>
        </authorList>
    </citation>
    <scope>NUCLEOTIDE SEQUENCE [LARGE SCALE GENOMIC DNA]</scope>
    <source>
        <strain evidence="9 10">XJ11</strain>
    </source>
</reference>
<comment type="subcellular location">
    <subcellularLocation>
        <location evidence="1">Cell envelope</location>
    </subcellularLocation>
</comment>
<accession>A0A7D7MH61</accession>
<sequence length="194" mass="20254">MKKTLILLSALLAFPLAAQAHSTLEASTPAEGAVITEPLEQIALDFSANIEQGSTMALSVDGTAVDFSEVAVMDDQLIGTPAEELEDGSYVVDYEVLSEDGHPIEGSLAFELQAGEEETASEESDEAAAAEEEPAADEAEAEESEQTEASDMEQASSGEPEAPSEDAGSSLTLIIAGIAIILLIGAVVLMRRKR</sequence>
<feature type="domain" description="CopC" evidence="8">
    <location>
        <begin position="21"/>
        <end position="111"/>
    </location>
</feature>
<evidence type="ECO:0000256" key="2">
    <source>
        <dbReference type="ARBA" id="ARBA00022723"/>
    </source>
</evidence>
<dbReference type="Pfam" id="PF04234">
    <property type="entry name" value="CopC"/>
    <property type="match status" value="1"/>
</dbReference>
<evidence type="ECO:0000256" key="7">
    <source>
        <dbReference type="SAM" id="SignalP"/>
    </source>
</evidence>
<dbReference type="Gene3D" id="2.60.40.1220">
    <property type="match status" value="1"/>
</dbReference>
<evidence type="ECO:0000313" key="9">
    <source>
        <dbReference type="EMBL" id="QMT18010.1"/>
    </source>
</evidence>
<dbReference type="InterPro" id="IPR014756">
    <property type="entry name" value="Ig_E-set"/>
</dbReference>
<dbReference type="InterPro" id="IPR014755">
    <property type="entry name" value="Cu-Rt/internalin_Ig-like"/>
</dbReference>
<keyword evidence="3 7" id="KW-0732">Signal</keyword>
<evidence type="ECO:0000313" key="10">
    <source>
        <dbReference type="Proteomes" id="UP000514716"/>
    </source>
</evidence>
<dbReference type="GO" id="GO:0006825">
    <property type="term" value="P:copper ion transport"/>
    <property type="evidence" value="ECO:0007669"/>
    <property type="project" value="InterPro"/>
</dbReference>
<proteinExistence type="predicted"/>
<dbReference type="GO" id="GO:0042597">
    <property type="term" value="C:periplasmic space"/>
    <property type="evidence" value="ECO:0007669"/>
    <property type="project" value="InterPro"/>
</dbReference>
<dbReference type="SUPFAM" id="SSF81296">
    <property type="entry name" value="E set domains"/>
    <property type="match status" value="1"/>
</dbReference>
<keyword evidence="6" id="KW-0812">Transmembrane</keyword>
<dbReference type="GO" id="GO:0005507">
    <property type="term" value="F:copper ion binding"/>
    <property type="evidence" value="ECO:0007669"/>
    <property type="project" value="InterPro"/>
</dbReference>
<dbReference type="RefSeq" id="WP_182092688.1">
    <property type="nucleotide sequence ID" value="NZ_CP059540.1"/>
</dbReference>
<feature type="region of interest" description="Disordered" evidence="5">
    <location>
        <begin position="115"/>
        <end position="168"/>
    </location>
</feature>
<keyword evidence="4" id="KW-0186">Copper</keyword>
<feature type="compositionally biased region" description="Acidic residues" evidence="5">
    <location>
        <begin position="115"/>
        <end position="151"/>
    </location>
</feature>
<dbReference type="KEGG" id="pdec:H1Q58_03035"/>
<dbReference type="InterPro" id="IPR007348">
    <property type="entry name" value="CopC_dom"/>
</dbReference>
<dbReference type="EMBL" id="CP059540">
    <property type="protein sequence ID" value="QMT18010.1"/>
    <property type="molecule type" value="Genomic_DNA"/>
</dbReference>
<dbReference type="GO" id="GO:0030313">
    <property type="term" value="C:cell envelope"/>
    <property type="evidence" value="ECO:0007669"/>
    <property type="project" value="UniProtKB-SubCell"/>
</dbReference>
<evidence type="ECO:0000259" key="8">
    <source>
        <dbReference type="Pfam" id="PF04234"/>
    </source>
</evidence>